<dbReference type="GO" id="GO:0005615">
    <property type="term" value="C:extracellular space"/>
    <property type="evidence" value="ECO:0007669"/>
    <property type="project" value="Ensembl"/>
</dbReference>
<dbReference type="Ensembl" id="ENSSPUT00000000737.1">
    <property type="protein sequence ID" value="ENSSPUP00000000696.1"/>
    <property type="gene ID" value="ENSSPUG00000000589.1"/>
</dbReference>
<gene>
    <name evidence="5" type="primary">ECM1</name>
</gene>
<keyword evidence="6" id="KW-1185">Reference proteome</keyword>
<dbReference type="InterPro" id="IPR008605">
    <property type="entry name" value="ECM1"/>
</dbReference>
<reference evidence="5" key="1">
    <citation type="submission" date="2025-08" db="UniProtKB">
        <authorList>
            <consortium name="Ensembl"/>
        </authorList>
    </citation>
    <scope>IDENTIFICATION</scope>
</reference>
<dbReference type="Pfam" id="PF05782">
    <property type="entry name" value="ECM1"/>
    <property type="match status" value="1"/>
</dbReference>
<keyword evidence="3" id="KW-0677">Repeat</keyword>
<dbReference type="Gene3D" id="1.10.246.10">
    <property type="match status" value="3"/>
</dbReference>
<dbReference type="GeneTree" id="ENSGT00390000006215"/>
<dbReference type="GO" id="GO:0002828">
    <property type="term" value="P:regulation of type 2 immune response"/>
    <property type="evidence" value="ECO:0007669"/>
    <property type="project" value="Ensembl"/>
</dbReference>
<dbReference type="GO" id="GO:0007165">
    <property type="term" value="P:signal transduction"/>
    <property type="evidence" value="ECO:0007669"/>
    <property type="project" value="InterPro"/>
</dbReference>
<dbReference type="PANTHER" id="PTHR16776:SF3">
    <property type="entry name" value="EXTRACELLULAR MATRIX PROTEIN 1"/>
    <property type="match status" value="1"/>
</dbReference>
<feature type="signal peptide" evidence="4">
    <location>
        <begin position="1"/>
        <end position="16"/>
    </location>
</feature>
<name>A0A8D0G3F7_SPHPU</name>
<keyword evidence="4" id="KW-0732">Signal</keyword>
<dbReference type="GO" id="GO:0002063">
    <property type="term" value="P:chondrocyte development"/>
    <property type="evidence" value="ECO:0007669"/>
    <property type="project" value="Ensembl"/>
</dbReference>
<evidence type="ECO:0000256" key="1">
    <source>
        <dbReference type="ARBA" id="ARBA00004613"/>
    </source>
</evidence>
<comment type="subcellular location">
    <subcellularLocation>
        <location evidence="1">Secreted</location>
    </subcellularLocation>
</comment>
<dbReference type="GO" id="GO:0030502">
    <property type="term" value="P:negative regulation of bone mineralization"/>
    <property type="evidence" value="ECO:0007669"/>
    <property type="project" value="Ensembl"/>
</dbReference>
<dbReference type="PANTHER" id="PTHR16776">
    <property type="entry name" value="EXTRACELLULAR MATRIX PROTEIN 1"/>
    <property type="match status" value="1"/>
</dbReference>
<accession>A0A8D0G3F7</accession>
<dbReference type="SUPFAM" id="SSF48552">
    <property type="entry name" value="Serum albumin-like"/>
    <property type="match status" value="3"/>
</dbReference>
<feature type="chain" id="PRO_5034507724" evidence="4">
    <location>
        <begin position="17"/>
        <end position="483"/>
    </location>
</feature>
<keyword evidence="2" id="KW-0964">Secreted</keyword>
<dbReference type="AlphaFoldDB" id="A0A8D0G3F7"/>
<dbReference type="GO" id="GO:0005134">
    <property type="term" value="F:interleukin-2 receptor binding"/>
    <property type="evidence" value="ECO:0007669"/>
    <property type="project" value="Ensembl"/>
</dbReference>
<proteinExistence type="predicted"/>
<dbReference type="GO" id="GO:0006357">
    <property type="term" value="P:regulation of transcription by RNA polymerase II"/>
    <property type="evidence" value="ECO:0007669"/>
    <property type="project" value="Ensembl"/>
</dbReference>
<dbReference type="GO" id="GO:2000404">
    <property type="term" value="P:regulation of T cell migration"/>
    <property type="evidence" value="ECO:0007669"/>
    <property type="project" value="Ensembl"/>
</dbReference>
<sequence length="483" mass="53559">MKTLAFLLISVCLAKAGPTTQRGAGEELPPPPPPGDLLQSAVNLHLPFPDGMLQREVIPEMSVVEQREVLEPPFLIHGEPQARASLLLPRGRRPSSCSDSPSCHRLNDFPPGRPTASNIANICLEGRTKPSYGPWNLPQTGFSHLSRQGEAINNLEAGLAQCCQRPQEEKVRCALGEWKDALEEFCLNEFSVKTKHYRCCKQQGVARDRCFANDAPNPNYDTEVTDVEAPPACSSSECRFSAQVAAQKLKLPALSFPPGKPTATNMANICKLHKFRPLYPQGTLPQTGYGWFQRQARAINRLEGEFKKCCRKEDAGCTHKAWEKVLAQFCKQEMSVKTKHHPCCKENDREVRYSCFADRAPYPAYDKEIQTVSLAEVTSAVMDVLCGHVKLFTKQRQIPGLIQNMTETCCDLHGKERTQCAEQEKSSFIATLCTAQKAAWKDTQQCCSREEAADRADCFNVHYLGNVSLASTVQLASPTDSGV</sequence>
<evidence type="ECO:0000256" key="4">
    <source>
        <dbReference type="SAM" id="SignalP"/>
    </source>
</evidence>
<dbReference type="InterPro" id="IPR020858">
    <property type="entry name" value="Serum_albumin-like"/>
</dbReference>
<organism evidence="5 6">
    <name type="scientific">Sphenodon punctatus</name>
    <name type="common">Tuatara</name>
    <name type="synonym">Hatteria punctata</name>
    <dbReference type="NCBI Taxonomy" id="8508"/>
    <lineage>
        <taxon>Eukaryota</taxon>
        <taxon>Metazoa</taxon>
        <taxon>Chordata</taxon>
        <taxon>Craniata</taxon>
        <taxon>Vertebrata</taxon>
        <taxon>Euteleostomi</taxon>
        <taxon>Lepidosauria</taxon>
        <taxon>Sphenodontia</taxon>
        <taxon>Sphenodontidae</taxon>
        <taxon>Sphenodon</taxon>
    </lineage>
</organism>
<dbReference type="GO" id="GO:0001938">
    <property type="term" value="P:positive regulation of endothelial cell proliferation"/>
    <property type="evidence" value="ECO:0007669"/>
    <property type="project" value="Ensembl"/>
</dbReference>
<dbReference type="GO" id="GO:0045766">
    <property type="term" value="P:positive regulation of angiogenesis"/>
    <property type="evidence" value="ECO:0007669"/>
    <property type="project" value="Ensembl"/>
</dbReference>
<evidence type="ECO:0000256" key="2">
    <source>
        <dbReference type="ARBA" id="ARBA00022525"/>
    </source>
</evidence>
<evidence type="ECO:0000313" key="5">
    <source>
        <dbReference type="Ensembl" id="ENSSPUP00000000696.1"/>
    </source>
</evidence>
<protein>
    <submittedName>
        <fullName evidence="5">Extracellular matrix protein 1</fullName>
    </submittedName>
</protein>
<evidence type="ECO:0000313" key="6">
    <source>
        <dbReference type="Proteomes" id="UP000694392"/>
    </source>
</evidence>
<dbReference type="GO" id="GO:0006954">
    <property type="term" value="P:inflammatory response"/>
    <property type="evidence" value="ECO:0007669"/>
    <property type="project" value="Ensembl"/>
</dbReference>
<reference evidence="5" key="2">
    <citation type="submission" date="2025-09" db="UniProtKB">
        <authorList>
            <consortium name="Ensembl"/>
        </authorList>
    </citation>
    <scope>IDENTIFICATION</scope>
</reference>
<dbReference type="GO" id="GO:0002020">
    <property type="term" value="F:protease binding"/>
    <property type="evidence" value="ECO:0007669"/>
    <property type="project" value="Ensembl"/>
</dbReference>
<dbReference type="GO" id="GO:0001960">
    <property type="term" value="P:negative regulation of cytokine-mediated signaling pathway"/>
    <property type="evidence" value="ECO:0007669"/>
    <property type="project" value="Ensembl"/>
</dbReference>
<dbReference type="OMA" id="CCRCRSH"/>
<evidence type="ECO:0000256" key="3">
    <source>
        <dbReference type="ARBA" id="ARBA00022737"/>
    </source>
</evidence>
<dbReference type="GO" id="GO:0003416">
    <property type="term" value="P:endochondral bone growth"/>
    <property type="evidence" value="ECO:0007669"/>
    <property type="project" value="Ensembl"/>
</dbReference>
<dbReference type="Proteomes" id="UP000694392">
    <property type="component" value="Unplaced"/>
</dbReference>